<gene>
    <name evidence="1" type="ORF">C475_14473</name>
</gene>
<reference evidence="1 2" key="1">
    <citation type="journal article" date="2014" name="PLoS Genet.">
        <title>Phylogenetically driven sequencing of extremely halophilic archaea reveals strategies for static and dynamic osmo-response.</title>
        <authorList>
            <person name="Becker E.A."/>
            <person name="Seitzer P.M."/>
            <person name="Tritt A."/>
            <person name="Larsen D."/>
            <person name="Krusor M."/>
            <person name="Yao A.I."/>
            <person name="Wu D."/>
            <person name="Madern D."/>
            <person name="Eisen J.A."/>
            <person name="Darling A.E."/>
            <person name="Facciotti M.T."/>
        </authorList>
    </citation>
    <scope>NUCLEOTIDE SEQUENCE [LARGE SCALE GENOMIC DNA]</scope>
    <source>
        <strain evidence="1 2">2-9-1</strain>
    </source>
</reference>
<protein>
    <submittedName>
        <fullName evidence="1">Uncharacterized protein</fullName>
    </submittedName>
</protein>
<evidence type="ECO:0000313" key="2">
    <source>
        <dbReference type="Proteomes" id="UP000011626"/>
    </source>
</evidence>
<name>M0CJS2_9EURY</name>
<proteinExistence type="predicted"/>
<dbReference type="Proteomes" id="UP000011626">
    <property type="component" value="Unassembled WGS sequence"/>
</dbReference>
<keyword evidence="2" id="KW-1185">Reference proteome</keyword>
<evidence type="ECO:0000313" key="1">
    <source>
        <dbReference type="EMBL" id="ELZ23486.1"/>
    </source>
</evidence>
<dbReference type="AlphaFoldDB" id="M0CJS2"/>
<accession>M0CJS2</accession>
<sequence length="68" mass="7034">MPTGVGIGVVVPDGVVLGSHTPDDEMSAGSWSHFVNGDAISKSPRVFEVVGLTPSKTKLARSLSTPTR</sequence>
<organism evidence="1 2">
    <name type="scientific">Halosimplex carlsbadense 2-9-1</name>
    <dbReference type="NCBI Taxonomy" id="797114"/>
    <lineage>
        <taxon>Archaea</taxon>
        <taxon>Methanobacteriati</taxon>
        <taxon>Methanobacteriota</taxon>
        <taxon>Stenosarchaea group</taxon>
        <taxon>Halobacteria</taxon>
        <taxon>Halobacteriales</taxon>
        <taxon>Haloarculaceae</taxon>
        <taxon>Halosimplex</taxon>
    </lineage>
</organism>
<comment type="caution">
    <text evidence="1">The sequence shown here is derived from an EMBL/GenBank/DDBJ whole genome shotgun (WGS) entry which is preliminary data.</text>
</comment>
<dbReference type="EMBL" id="AOIU01000033">
    <property type="protein sequence ID" value="ELZ23486.1"/>
    <property type="molecule type" value="Genomic_DNA"/>
</dbReference>